<feature type="transmembrane region" description="Helical" evidence="5">
    <location>
        <begin position="103"/>
        <end position="123"/>
    </location>
</feature>
<dbReference type="PANTHER" id="PTHR23360">
    <property type="entry name" value="G-PROTEIN COUPLED RECEPTORS FAMILY 1 PROFILE DOMAIN-CONTAINING PROTEIN-RELATED"/>
    <property type="match status" value="1"/>
</dbReference>
<keyword evidence="3 5" id="KW-1133">Transmembrane helix</keyword>
<dbReference type="Gene3D" id="1.20.1070.10">
    <property type="entry name" value="Rhodopsin 7-helix transmembrane proteins"/>
    <property type="match status" value="1"/>
</dbReference>
<protein>
    <submittedName>
        <fullName evidence="7">G_PROTEIN_RECEP_F1_2 domain-containing protein</fullName>
    </submittedName>
</protein>
<dbReference type="InterPro" id="IPR000276">
    <property type="entry name" value="GPCR_Rhodpsn"/>
</dbReference>
<dbReference type="InterPro" id="IPR019424">
    <property type="entry name" value="7TM_GPCR_Srsx"/>
</dbReference>
<dbReference type="GO" id="GO:0004930">
    <property type="term" value="F:G protein-coupled receptor activity"/>
    <property type="evidence" value="ECO:0007669"/>
    <property type="project" value="InterPro"/>
</dbReference>
<dbReference type="Proteomes" id="UP000050741">
    <property type="component" value="Unassembled WGS sequence"/>
</dbReference>
<dbReference type="AlphaFoldDB" id="A0A183BX51"/>
<keyword evidence="2 5" id="KW-0812">Transmembrane</keyword>
<organism evidence="6 7">
    <name type="scientific">Globodera pallida</name>
    <name type="common">Potato cyst nematode worm</name>
    <name type="synonym">Heterodera pallida</name>
    <dbReference type="NCBI Taxonomy" id="36090"/>
    <lineage>
        <taxon>Eukaryota</taxon>
        <taxon>Metazoa</taxon>
        <taxon>Ecdysozoa</taxon>
        <taxon>Nematoda</taxon>
        <taxon>Chromadorea</taxon>
        <taxon>Rhabditida</taxon>
        <taxon>Tylenchina</taxon>
        <taxon>Tylenchomorpha</taxon>
        <taxon>Tylenchoidea</taxon>
        <taxon>Heteroderidae</taxon>
        <taxon>Heteroderinae</taxon>
        <taxon>Globodera</taxon>
    </lineage>
</organism>
<proteinExistence type="predicted"/>
<feature type="transmembrane region" description="Helical" evidence="5">
    <location>
        <begin position="203"/>
        <end position="224"/>
    </location>
</feature>
<comment type="subcellular location">
    <subcellularLocation>
        <location evidence="1">Membrane</location>
    </subcellularLocation>
</comment>
<reference evidence="7" key="3">
    <citation type="submission" date="2016-06" db="UniProtKB">
        <authorList>
            <consortium name="WormBaseParasite"/>
        </authorList>
    </citation>
    <scope>IDENTIFICATION</scope>
</reference>
<evidence type="ECO:0000256" key="4">
    <source>
        <dbReference type="ARBA" id="ARBA00023136"/>
    </source>
</evidence>
<evidence type="ECO:0000256" key="5">
    <source>
        <dbReference type="SAM" id="Phobius"/>
    </source>
</evidence>
<evidence type="ECO:0000313" key="7">
    <source>
        <dbReference type="WBParaSite" id="GPLIN_000519000"/>
    </source>
</evidence>
<feature type="transmembrane region" description="Helical" evidence="5">
    <location>
        <begin position="153"/>
        <end position="173"/>
    </location>
</feature>
<sequence>MSNSSSSDQPPPPLTYLDLFRQTGGHTVAMWLIIGERCALSLVGILFNAILVAATVKAKNLRRICNLLIAMDSAFLALYQLNALITFLIALLGINFVPVSTCFYLQALPTFSVLMSICMMFQIGTERLMNVLFPIWFRYRLEPRSMQENSKRFHAVFLLFSLCSNCYLIWLLYDMSRGVNKMVMCTASDVSALGGNQNFSKSIFRSLLFLVGLEMVGWFPVTYLSAIIQKFQLSPVTGTYLSAASTTIASCITAHLYRDAMNAILVNVGIKNGGTQHAGNTTNSVAAAPRNGNWINRE</sequence>
<dbReference type="GO" id="GO:0016020">
    <property type="term" value="C:membrane"/>
    <property type="evidence" value="ECO:0007669"/>
    <property type="project" value="UniProtKB-SubCell"/>
</dbReference>
<evidence type="ECO:0000313" key="6">
    <source>
        <dbReference type="Proteomes" id="UP000050741"/>
    </source>
</evidence>
<dbReference type="PANTHER" id="PTHR23360:SF5">
    <property type="entry name" value="G-PROTEIN COUPLED RECEPTORS FAMILY 1 PROFILE DOMAIN-CONTAINING PROTEIN"/>
    <property type="match status" value="1"/>
</dbReference>
<feature type="transmembrane region" description="Helical" evidence="5">
    <location>
        <begin position="28"/>
        <end position="54"/>
    </location>
</feature>
<dbReference type="InterPro" id="IPR047130">
    <property type="entry name" value="7TM_GPCR_Srsx_nematod"/>
</dbReference>
<evidence type="ECO:0000256" key="2">
    <source>
        <dbReference type="ARBA" id="ARBA00022692"/>
    </source>
</evidence>
<keyword evidence="6" id="KW-1185">Reference proteome</keyword>
<reference evidence="6" key="1">
    <citation type="submission" date="2013-12" db="EMBL/GenBank/DDBJ databases">
        <authorList>
            <person name="Aslett M."/>
        </authorList>
    </citation>
    <scope>NUCLEOTIDE SEQUENCE [LARGE SCALE GENOMIC DNA]</scope>
    <source>
        <strain evidence="6">Lindley</strain>
    </source>
</reference>
<reference evidence="6" key="2">
    <citation type="submission" date="2014-05" db="EMBL/GenBank/DDBJ databases">
        <title>The genome and life-stage specific transcriptomes of Globodera pallida elucidate key aspects of plant parasitism by a cyst nematode.</title>
        <authorList>
            <person name="Cotton J.A."/>
            <person name="Lilley C.J."/>
            <person name="Jones L.M."/>
            <person name="Kikuchi T."/>
            <person name="Reid A.J."/>
            <person name="Thorpe P."/>
            <person name="Tsai I.J."/>
            <person name="Beasley H."/>
            <person name="Blok V."/>
            <person name="Cock P.J.A."/>
            <person name="Van den Akker S.E."/>
            <person name="Holroyd N."/>
            <person name="Hunt M."/>
            <person name="Mantelin S."/>
            <person name="Naghra H."/>
            <person name="Pain A."/>
            <person name="Palomares-Rius J.E."/>
            <person name="Zarowiecki M."/>
            <person name="Berriman M."/>
            <person name="Jones J.T."/>
            <person name="Urwin P.E."/>
        </authorList>
    </citation>
    <scope>NUCLEOTIDE SEQUENCE [LARGE SCALE GENOMIC DNA]</scope>
    <source>
        <strain evidence="6">Lindley</strain>
    </source>
</reference>
<evidence type="ECO:0000256" key="3">
    <source>
        <dbReference type="ARBA" id="ARBA00022989"/>
    </source>
</evidence>
<dbReference type="SMART" id="SM01381">
    <property type="entry name" value="7TM_GPCR_Srsx"/>
    <property type="match status" value="1"/>
</dbReference>
<dbReference type="Pfam" id="PF10320">
    <property type="entry name" value="7TM_GPCR_Srsx"/>
    <property type="match status" value="1"/>
</dbReference>
<feature type="transmembrane region" description="Helical" evidence="5">
    <location>
        <begin position="75"/>
        <end position="97"/>
    </location>
</feature>
<accession>A0A183BX51</accession>
<dbReference type="WBParaSite" id="GPLIN_000519000">
    <property type="protein sequence ID" value="GPLIN_000519000"/>
    <property type="gene ID" value="GPLIN_000519000"/>
</dbReference>
<dbReference type="SUPFAM" id="SSF81321">
    <property type="entry name" value="Family A G protein-coupled receptor-like"/>
    <property type="match status" value="1"/>
</dbReference>
<name>A0A183BX51_GLOPA</name>
<keyword evidence="4 5" id="KW-0472">Membrane</keyword>
<evidence type="ECO:0000256" key="1">
    <source>
        <dbReference type="ARBA" id="ARBA00004370"/>
    </source>
</evidence>